<dbReference type="EMBL" id="JAUFQC010000001">
    <property type="protein sequence ID" value="MDN3610579.1"/>
    <property type="molecule type" value="Genomic_DNA"/>
</dbReference>
<gene>
    <name evidence="2" type="ORF">QWZ16_12780</name>
</gene>
<proteinExistence type="predicted"/>
<evidence type="ECO:0000313" key="3">
    <source>
        <dbReference type="Proteomes" id="UP001238540"/>
    </source>
</evidence>
<protein>
    <submittedName>
        <fullName evidence="2">Uncharacterized protein</fullName>
    </submittedName>
</protein>
<dbReference type="Proteomes" id="UP001238540">
    <property type="component" value="Unassembled WGS sequence"/>
</dbReference>
<keyword evidence="3" id="KW-1185">Reference proteome</keyword>
<organism evidence="2 3">
    <name type="scientific">Vibrio ostreicida</name>
    <dbReference type="NCBI Taxonomy" id="526588"/>
    <lineage>
        <taxon>Bacteria</taxon>
        <taxon>Pseudomonadati</taxon>
        <taxon>Pseudomonadota</taxon>
        <taxon>Gammaproteobacteria</taxon>
        <taxon>Vibrionales</taxon>
        <taxon>Vibrionaceae</taxon>
        <taxon>Vibrio</taxon>
    </lineage>
</organism>
<accession>A0ABT8BVV6</accession>
<dbReference type="RefSeq" id="WP_170882130.1">
    <property type="nucleotide sequence ID" value="NZ_JABEYA020000001.1"/>
</dbReference>
<name>A0ABT8BVV6_9VIBR</name>
<evidence type="ECO:0000256" key="1">
    <source>
        <dbReference type="SAM" id="MobiDB-lite"/>
    </source>
</evidence>
<feature type="region of interest" description="Disordered" evidence="1">
    <location>
        <begin position="16"/>
        <end position="36"/>
    </location>
</feature>
<evidence type="ECO:0000313" key="2">
    <source>
        <dbReference type="EMBL" id="MDN3610579.1"/>
    </source>
</evidence>
<sequence length="55" mass="6261">MLEKNPISTVRTLKVKIKRHQEASPPRKPLSDDTSNSVNWIDLFDLALNGQQNSE</sequence>
<reference evidence="3" key="1">
    <citation type="journal article" date="2019" name="Int. J. Syst. Evol. Microbiol.">
        <title>The Global Catalogue of Microorganisms (GCM) 10K type strain sequencing project: providing services to taxonomists for standard genome sequencing and annotation.</title>
        <authorList>
            <consortium name="The Broad Institute Genomics Platform"/>
            <consortium name="The Broad Institute Genome Sequencing Center for Infectious Disease"/>
            <person name="Wu L."/>
            <person name="Ma J."/>
        </authorList>
    </citation>
    <scope>NUCLEOTIDE SEQUENCE [LARGE SCALE GENOMIC DNA]</scope>
    <source>
        <strain evidence="3">CECT 7398</strain>
    </source>
</reference>
<comment type="caution">
    <text evidence="2">The sequence shown here is derived from an EMBL/GenBank/DDBJ whole genome shotgun (WGS) entry which is preliminary data.</text>
</comment>